<evidence type="ECO:0000259" key="2">
    <source>
        <dbReference type="Pfam" id="PF01106"/>
    </source>
</evidence>
<accession>A0A415PQP8</accession>
<dbReference type="GeneID" id="92793708"/>
<evidence type="ECO:0000313" key="5">
    <source>
        <dbReference type="Proteomes" id="UP000284868"/>
    </source>
</evidence>
<evidence type="ECO:0000313" key="3">
    <source>
        <dbReference type="EMBL" id="MBS4883285.1"/>
    </source>
</evidence>
<dbReference type="GO" id="GO:0016226">
    <property type="term" value="P:iron-sulfur cluster assembly"/>
    <property type="evidence" value="ECO:0007669"/>
    <property type="project" value="InterPro"/>
</dbReference>
<dbReference type="GO" id="GO:0005506">
    <property type="term" value="F:iron ion binding"/>
    <property type="evidence" value="ECO:0007669"/>
    <property type="project" value="InterPro"/>
</dbReference>
<dbReference type="GO" id="GO:0051536">
    <property type="term" value="F:iron-sulfur cluster binding"/>
    <property type="evidence" value="ECO:0007669"/>
    <property type="project" value="InterPro"/>
</dbReference>
<dbReference type="SUPFAM" id="SSF117916">
    <property type="entry name" value="Fe-S cluster assembly (FSCA) domain-like"/>
    <property type="match status" value="1"/>
</dbReference>
<evidence type="ECO:0000313" key="4">
    <source>
        <dbReference type="EMBL" id="RHM15039.1"/>
    </source>
</evidence>
<dbReference type="PANTHER" id="PTHR11178">
    <property type="entry name" value="IRON-SULFUR CLUSTER SCAFFOLD PROTEIN NFU-RELATED"/>
    <property type="match status" value="1"/>
</dbReference>
<name>A0A415PQP8_9FIRM</name>
<organism evidence="4 5">
    <name type="scientific">Amedibacillus dolichus</name>
    <dbReference type="NCBI Taxonomy" id="31971"/>
    <lineage>
        <taxon>Bacteria</taxon>
        <taxon>Bacillati</taxon>
        <taxon>Bacillota</taxon>
        <taxon>Erysipelotrichia</taxon>
        <taxon>Erysipelotrichales</taxon>
        <taxon>Erysipelotrichaceae</taxon>
        <taxon>Amedibacillus</taxon>
    </lineage>
</organism>
<reference evidence="3" key="2">
    <citation type="submission" date="2021-02" db="EMBL/GenBank/DDBJ databases">
        <title>Infant gut strain persistence is associated with maternal origin, phylogeny, and functional potential including surface adhesion and iron acquisition.</title>
        <authorList>
            <person name="Lou Y.C."/>
        </authorList>
    </citation>
    <scope>NUCLEOTIDE SEQUENCE</scope>
    <source>
        <strain evidence="3">L3_108_103G1_dasL3_108_103G1_concoct_2</strain>
    </source>
</reference>
<dbReference type="OrthoDB" id="9796965at2"/>
<dbReference type="Gene3D" id="3.30.300.130">
    <property type="entry name" value="Fe-S cluster assembly (FSCA)"/>
    <property type="match status" value="1"/>
</dbReference>
<comment type="function">
    <text evidence="1">May be involved in the formation or repair of [Fe-S] clusters present in iron-sulfur proteins.</text>
</comment>
<dbReference type="EMBL" id="JAGZMZ010000001">
    <property type="protein sequence ID" value="MBS4883285.1"/>
    <property type="molecule type" value="Genomic_DNA"/>
</dbReference>
<dbReference type="Pfam" id="PF01106">
    <property type="entry name" value="NifU"/>
    <property type="match status" value="1"/>
</dbReference>
<dbReference type="InterPro" id="IPR034904">
    <property type="entry name" value="FSCA_dom_sf"/>
</dbReference>
<dbReference type="EMBL" id="QRPK01000004">
    <property type="protein sequence ID" value="RHM15039.1"/>
    <property type="molecule type" value="Genomic_DNA"/>
</dbReference>
<gene>
    <name evidence="4" type="ORF">DWZ83_01610</name>
    <name evidence="3" type="ORF">KHZ85_00725</name>
</gene>
<keyword evidence="5" id="KW-1185">Reference proteome</keyword>
<sequence length="76" mass="8157">METKIEEIKHVINKIRPYIQRDGGDVEFVSFDNGIVAVRLLGACIGCASVDETISGGIEAILLDEVAGVSKVILVE</sequence>
<protein>
    <submittedName>
        <fullName evidence="4">NifU family protein</fullName>
    </submittedName>
</protein>
<dbReference type="Proteomes" id="UP000284868">
    <property type="component" value="Unassembled WGS sequence"/>
</dbReference>
<dbReference type="RefSeq" id="WP_004800130.1">
    <property type="nucleotide sequence ID" value="NZ_CABKNA010000003.1"/>
</dbReference>
<dbReference type="Proteomes" id="UP000753219">
    <property type="component" value="Unassembled WGS sequence"/>
</dbReference>
<evidence type="ECO:0000256" key="1">
    <source>
        <dbReference type="ARBA" id="ARBA00049958"/>
    </source>
</evidence>
<proteinExistence type="predicted"/>
<dbReference type="InterPro" id="IPR001075">
    <property type="entry name" value="NIF_FeS_clus_asmbl_NifU_C"/>
</dbReference>
<comment type="caution">
    <text evidence="4">The sequence shown here is derived from an EMBL/GenBank/DDBJ whole genome shotgun (WGS) entry which is preliminary data.</text>
</comment>
<reference evidence="4 5" key="1">
    <citation type="submission" date="2018-08" db="EMBL/GenBank/DDBJ databases">
        <title>A genome reference for cultivated species of the human gut microbiota.</title>
        <authorList>
            <person name="Zou Y."/>
            <person name="Xue W."/>
            <person name="Luo G."/>
        </authorList>
    </citation>
    <scope>NUCLEOTIDE SEQUENCE [LARGE SCALE GENOMIC DNA]</scope>
    <source>
        <strain evidence="4 5">AF35-6BH</strain>
    </source>
</reference>
<dbReference type="AlphaFoldDB" id="A0A415PQP8"/>
<feature type="domain" description="NIF system FeS cluster assembly NifU C-terminal" evidence="2">
    <location>
        <begin position="8"/>
        <end position="73"/>
    </location>
</feature>